<dbReference type="NCBIfam" id="NF005685">
    <property type="entry name" value="PRK07483.1"/>
    <property type="match status" value="1"/>
</dbReference>
<dbReference type="InterPro" id="IPR015424">
    <property type="entry name" value="PyrdxlP-dep_Trfase"/>
</dbReference>
<dbReference type="AlphaFoldDB" id="A0A5J5ENK7"/>
<dbReference type="InterPro" id="IPR015422">
    <property type="entry name" value="PyrdxlP-dep_Trfase_small"/>
</dbReference>
<dbReference type="OrthoDB" id="5419315at2759"/>
<dbReference type="PANTHER" id="PTHR43094:SF1">
    <property type="entry name" value="AMINOTRANSFERASE CLASS-III"/>
    <property type="match status" value="1"/>
</dbReference>
<comment type="similarity">
    <text evidence="2 4">Belongs to the class-III pyridoxal-phosphate-dependent aminotransferase family.</text>
</comment>
<sequence>MPAPTESALLYKHADVSTALTVKSGHGLYLALESGQQILDATSGAGVTAIGHGNARVKAAIAAQLDEIAYVHPGFYKTTVAERLADFLVESTEGKMARAVLVGSGSEAVEAAMKLARQYFLELSPPQPTRSHFIAREGSWHGCTLGALAVGDFKVRKQLFEPLLPTNVTRVSACNAYRGLLAGESTAAYVARLAAELEAEFRRLGPETVCGFIAEPLVGTALGCVTAVPGYFEAVKAVCDRHGALLIFDEVICGMGRTGTMHAWEQEGVVPDIQAVGKGLASGYGVISALLVNDRVVSALKKGSGYFAHGQTYQTHALSCAAALEVQRIIREEKLLGNVRRMGKHMEALLKERLGGHPNVGDIRGRGLFWGIEFVADKATKEPLDPELQVAKRLHSRGLKKGYDISIFPATGAADGWRGDQIWLAPPYIVQKRDVEEIVSRLGRVVEDVFKELATSC</sequence>
<dbReference type="InterPro" id="IPR005814">
    <property type="entry name" value="Aminotrans_3"/>
</dbReference>
<dbReference type="InterPro" id="IPR015421">
    <property type="entry name" value="PyrdxlP-dep_Trfase_major"/>
</dbReference>
<dbReference type="Proteomes" id="UP000326924">
    <property type="component" value="Unassembled WGS sequence"/>
</dbReference>
<keyword evidence="5" id="KW-0032">Aminotransferase</keyword>
<keyword evidence="5" id="KW-0808">Transferase</keyword>
<evidence type="ECO:0000256" key="4">
    <source>
        <dbReference type="RuleBase" id="RU003560"/>
    </source>
</evidence>
<dbReference type="Gene3D" id="3.90.1150.10">
    <property type="entry name" value="Aspartate Aminotransferase, domain 1"/>
    <property type="match status" value="1"/>
</dbReference>
<proteinExistence type="inferred from homology"/>
<organism evidence="5 6">
    <name type="scientific">Sphaerosporella brunnea</name>
    <dbReference type="NCBI Taxonomy" id="1250544"/>
    <lineage>
        <taxon>Eukaryota</taxon>
        <taxon>Fungi</taxon>
        <taxon>Dikarya</taxon>
        <taxon>Ascomycota</taxon>
        <taxon>Pezizomycotina</taxon>
        <taxon>Pezizomycetes</taxon>
        <taxon>Pezizales</taxon>
        <taxon>Pyronemataceae</taxon>
        <taxon>Sphaerosporella</taxon>
    </lineage>
</organism>
<keyword evidence="3 4" id="KW-0663">Pyridoxal phosphate</keyword>
<evidence type="ECO:0000313" key="6">
    <source>
        <dbReference type="Proteomes" id="UP000326924"/>
    </source>
</evidence>
<dbReference type="PANTHER" id="PTHR43094">
    <property type="entry name" value="AMINOTRANSFERASE"/>
    <property type="match status" value="1"/>
</dbReference>
<comment type="caution">
    <text evidence="5">The sequence shown here is derived from an EMBL/GenBank/DDBJ whole genome shotgun (WGS) entry which is preliminary data.</text>
</comment>
<evidence type="ECO:0000256" key="3">
    <source>
        <dbReference type="ARBA" id="ARBA00022898"/>
    </source>
</evidence>
<accession>A0A5J5ENK7</accession>
<dbReference type="GO" id="GO:0005829">
    <property type="term" value="C:cytosol"/>
    <property type="evidence" value="ECO:0007669"/>
    <property type="project" value="TreeGrafter"/>
</dbReference>
<reference evidence="5 6" key="1">
    <citation type="submission" date="2019-09" db="EMBL/GenBank/DDBJ databases">
        <title>Draft genome of the ectomycorrhizal ascomycete Sphaerosporella brunnea.</title>
        <authorList>
            <consortium name="DOE Joint Genome Institute"/>
            <person name="Benucci G.M."/>
            <person name="Marozzi G."/>
            <person name="Antonielli L."/>
            <person name="Sanchez S."/>
            <person name="Marco P."/>
            <person name="Wang X."/>
            <person name="Falini L.B."/>
            <person name="Barry K."/>
            <person name="Haridas S."/>
            <person name="Lipzen A."/>
            <person name="Labutti K."/>
            <person name="Grigoriev I.V."/>
            <person name="Murat C."/>
            <person name="Martin F."/>
            <person name="Albertini E."/>
            <person name="Donnini D."/>
            <person name="Bonito G."/>
        </authorList>
    </citation>
    <scope>NUCLEOTIDE SEQUENCE [LARGE SCALE GENOMIC DNA]</scope>
    <source>
        <strain evidence="5 6">Sb_GMNB300</strain>
    </source>
</reference>
<dbReference type="Pfam" id="PF00202">
    <property type="entry name" value="Aminotran_3"/>
    <property type="match status" value="1"/>
</dbReference>
<dbReference type="InParanoid" id="A0A5J5ENK7"/>
<dbReference type="GO" id="GO:0030170">
    <property type="term" value="F:pyridoxal phosphate binding"/>
    <property type="evidence" value="ECO:0007669"/>
    <property type="project" value="InterPro"/>
</dbReference>
<protein>
    <submittedName>
        <fullName evidence="5">Alanine-glyoxylate aminotransferase AGT2</fullName>
    </submittedName>
</protein>
<evidence type="ECO:0000313" key="5">
    <source>
        <dbReference type="EMBL" id="KAA8899114.1"/>
    </source>
</evidence>
<keyword evidence="6" id="KW-1185">Reference proteome</keyword>
<dbReference type="EMBL" id="VXIS01000173">
    <property type="protein sequence ID" value="KAA8899114.1"/>
    <property type="molecule type" value="Genomic_DNA"/>
</dbReference>
<evidence type="ECO:0000256" key="1">
    <source>
        <dbReference type="ARBA" id="ARBA00001933"/>
    </source>
</evidence>
<dbReference type="FunFam" id="3.40.640.10:FF:000004">
    <property type="entry name" value="Acetylornithine aminotransferase"/>
    <property type="match status" value="1"/>
</dbReference>
<dbReference type="SUPFAM" id="SSF53383">
    <property type="entry name" value="PLP-dependent transferases"/>
    <property type="match status" value="1"/>
</dbReference>
<gene>
    <name evidence="5" type="ORF">FN846DRAFT_909784</name>
</gene>
<dbReference type="GO" id="GO:0008483">
    <property type="term" value="F:transaminase activity"/>
    <property type="evidence" value="ECO:0007669"/>
    <property type="project" value="UniProtKB-KW"/>
</dbReference>
<dbReference type="Gene3D" id="3.40.640.10">
    <property type="entry name" value="Type I PLP-dependent aspartate aminotransferase-like (Major domain)"/>
    <property type="match status" value="1"/>
</dbReference>
<evidence type="ECO:0000256" key="2">
    <source>
        <dbReference type="ARBA" id="ARBA00008954"/>
    </source>
</evidence>
<name>A0A5J5ENK7_9PEZI</name>
<comment type="cofactor">
    <cofactor evidence="1">
        <name>pyridoxal 5'-phosphate</name>
        <dbReference type="ChEBI" id="CHEBI:597326"/>
    </cofactor>
</comment>
<dbReference type="CDD" id="cd00610">
    <property type="entry name" value="OAT_like"/>
    <property type="match status" value="1"/>
</dbReference>